<name>A0A7E4VF84_PANRE</name>
<proteinExistence type="predicted"/>
<sequence>MYNTYPSIQYLFTDEQSFTGFRKAFIEASQQAPNAAVGNIAAALGQAYKLLKESKRLSQGILLYATTYNSNGQNNPAEVAKNIKADGLKIATIVL</sequence>
<dbReference type="Proteomes" id="UP000492821">
    <property type="component" value="Unassembled WGS sequence"/>
</dbReference>
<dbReference type="InterPro" id="IPR036465">
    <property type="entry name" value="vWFA_dom_sf"/>
</dbReference>
<keyword evidence="1" id="KW-1185">Reference proteome</keyword>
<dbReference type="AlphaFoldDB" id="A0A7E4VF84"/>
<reference evidence="2" key="2">
    <citation type="submission" date="2020-10" db="UniProtKB">
        <authorList>
            <consortium name="WormBaseParasite"/>
        </authorList>
    </citation>
    <scope>IDENTIFICATION</scope>
</reference>
<reference evidence="1" key="1">
    <citation type="journal article" date="2013" name="Genetics">
        <title>The draft genome and transcriptome of Panagrellus redivivus are shaped by the harsh demands of a free-living lifestyle.</title>
        <authorList>
            <person name="Srinivasan J."/>
            <person name="Dillman A.R."/>
            <person name="Macchietto M.G."/>
            <person name="Heikkinen L."/>
            <person name="Lakso M."/>
            <person name="Fracchia K.M."/>
            <person name="Antoshechkin I."/>
            <person name="Mortazavi A."/>
            <person name="Wong G."/>
            <person name="Sternberg P.W."/>
        </authorList>
    </citation>
    <scope>NUCLEOTIDE SEQUENCE [LARGE SCALE GENOMIC DNA]</scope>
    <source>
        <strain evidence="1">MT8872</strain>
    </source>
</reference>
<protein>
    <submittedName>
        <fullName evidence="2">VWFA domain-containing protein</fullName>
    </submittedName>
</protein>
<dbReference type="WBParaSite" id="Pan_g19745.t1">
    <property type="protein sequence ID" value="Pan_g19745.t1"/>
    <property type="gene ID" value="Pan_g19745"/>
</dbReference>
<organism evidence="1 2">
    <name type="scientific">Panagrellus redivivus</name>
    <name type="common">Microworm</name>
    <dbReference type="NCBI Taxonomy" id="6233"/>
    <lineage>
        <taxon>Eukaryota</taxon>
        <taxon>Metazoa</taxon>
        <taxon>Ecdysozoa</taxon>
        <taxon>Nematoda</taxon>
        <taxon>Chromadorea</taxon>
        <taxon>Rhabditida</taxon>
        <taxon>Tylenchina</taxon>
        <taxon>Panagrolaimomorpha</taxon>
        <taxon>Panagrolaimoidea</taxon>
        <taxon>Panagrolaimidae</taxon>
        <taxon>Panagrellus</taxon>
    </lineage>
</organism>
<dbReference type="Gene3D" id="3.40.50.410">
    <property type="entry name" value="von Willebrand factor, type A domain"/>
    <property type="match status" value="1"/>
</dbReference>
<dbReference type="SUPFAM" id="SSF53300">
    <property type="entry name" value="vWA-like"/>
    <property type="match status" value="1"/>
</dbReference>
<accession>A0A7E4VF84</accession>
<evidence type="ECO:0000313" key="1">
    <source>
        <dbReference type="Proteomes" id="UP000492821"/>
    </source>
</evidence>
<evidence type="ECO:0000313" key="2">
    <source>
        <dbReference type="WBParaSite" id="Pan_g19745.t1"/>
    </source>
</evidence>